<comment type="caution">
    <text evidence="1">The sequence shown here is derived from an EMBL/GenBank/DDBJ whole genome shotgun (WGS) entry which is preliminary data.</text>
</comment>
<dbReference type="AlphaFoldDB" id="A0A5A7P3X8"/>
<proteinExistence type="predicted"/>
<organism evidence="1 2">
    <name type="scientific">Striga asiatica</name>
    <name type="common">Asiatic witchweed</name>
    <name type="synonym">Buchnera asiatica</name>
    <dbReference type="NCBI Taxonomy" id="4170"/>
    <lineage>
        <taxon>Eukaryota</taxon>
        <taxon>Viridiplantae</taxon>
        <taxon>Streptophyta</taxon>
        <taxon>Embryophyta</taxon>
        <taxon>Tracheophyta</taxon>
        <taxon>Spermatophyta</taxon>
        <taxon>Magnoliopsida</taxon>
        <taxon>eudicotyledons</taxon>
        <taxon>Gunneridae</taxon>
        <taxon>Pentapetalae</taxon>
        <taxon>asterids</taxon>
        <taxon>lamiids</taxon>
        <taxon>Lamiales</taxon>
        <taxon>Orobanchaceae</taxon>
        <taxon>Buchnereae</taxon>
        <taxon>Striga</taxon>
    </lineage>
</organism>
<keyword evidence="2" id="KW-1185">Reference proteome</keyword>
<dbReference type="Proteomes" id="UP000325081">
    <property type="component" value="Unassembled WGS sequence"/>
</dbReference>
<evidence type="ECO:0000313" key="2">
    <source>
        <dbReference type="Proteomes" id="UP000325081"/>
    </source>
</evidence>
<gene>
    <name evidence="1" type="ORF">STAS_03269</name>
</gene>
<evidence type="ECO:0000313" key="1">
    <source>
        <dbReference type="EMBL" id="GER27543.1"/>
    </source>
</evidence>
<protein>
    <submittedName>
        <fullName evidence="1">Cytochrome b</fullName>
    </submittedName>
</protein>
<reference evidence="2" key="1">
    <citation type="journal article" date="2019" name="Curr. Biol.">
        <title>Genome Sequence of Striga asiatica Provides Insight into the Evolution of Plant Parasitism.</title>
        <authorList>
            <person name="Yoshida S."/>
            <person name="Kim S."/>
            <person name="Wafula E.K."/>
            <person name="Tanskanen J."/>
            <person name="Kim Y.M."/>
            <person name="Honaas L."/>
            <person name="Yang Z."/>
            <person name="Spallek T."/>
            <person name="Conn C.E."/>
            <person name="Ichihashi Y."/>
            <person name="Cheong K."/>
            <person name="Cui S."/>
            <person name="Der J.P."/>
            <person name="Gundlach H."/>
            <person name="Jiao Y."/>
            <person name="Hori C."/>
            <person name="Ishida J.K."/>
            <person name="Kasahara H."/>
            <person name="Kiba T."/>
            <person name="Kim M.S."/>
            <person name="Koo N."/>
            <person name="Laohavisit A."/>
            <person name="Lee Y.H."/>
            <person name="Lumba S."/>
            <person name="McCourt P."/>
            <person name="Mortimer J.C."/>
            <person name="Mutuku J.M."/>
            <person name="Nomura T."/>
            <person name="Sasaki-Sekimoto Y."/>
            <person name="Seto Y."/>
            <person name="Wang Y."/>
            <person name="Wakatake T."/>
            <person name="Sakakibara H."/>
            <person name="Demura T."/>
            <person name="Yamaguchi S."/>
            <person name="Yoneyama K."/>
            <person name="Manabe R.I."/>
            <person name="Nelson D.C."/>
            <person name="Schulman A.H."/>
            <person name="Timko M.P."/>
            <person name="dePamphilis C.W."/>
            <person name="Choi D."/>
            <person name="Shirasu K."/>
        </authorList>
    </citation>
    <scope>NUCLEOTIDE SEQUENCE [LARGE SCALE GENOMIC DNA]</scope>
    <source>
        <strain evidence="2">cv. UVA1</strain>
    </source>
</reference>
<dbReference type="EMBL" id="BKCP01002002">
    <property type="protein sequence ID" value="GER27543.1"/>
    <property type="molecule type" value="Genomic_DNA"/>
</dbReference>
<accession>A0A5A7P3X8</accession>
<sequence>MTLQIEENKRWDTHLCGPYYRSREFSRAVVLLEGNLFFSPRVMFFPTIGPDPNYADELRLNLRLHIAACWDFAVVDIRISCDLWGEFVLAQVRVGLCWGLILQELVSLMGLEKSQHLVKFTQMRWLNKECPLYRMPIHPLPILSIRLLPYPIINLKIPAIRPLIHPPTHLKIHHFLVRSHLFPGWDEYGILQDLTLSGVQSNFMRENVSISNYTANLLTTNSNPTDSKH</sequence>
<name>A0A5A7P3X8_STRAF</name>